<feature type="domain" description="HTH tetR-type" evidence="6">
    <location>
        <begin position="8"/>
        <end position="68"/>
    </location>
</feature>
<feature type="DNA-binding region" description="H-T-H motif" evidence="5">
    <location>
        <begin position="31"/>
        <end position="50"/>
    </location>
</feature>
<evidence type="ECO:0000256" key="5">
    <source>
        <dbReference type="PROSITE-ProRule" id="PRU00335"/>
    </source>
</evidence>
<evidence type="ECO:0000256" key="3">
    <source>
        <dbReference type="ARBA" id="ARBA00023125"/>
    </source>
</evidence>
<organism evidence="7 8">
    <name type="scientific">Virgibacillus xinjiangensis</name>
    <dbReference type="NCBI Taxonomy" id="393090"/>
    <lineage>
        <taxon>Bacteria</taxon>
        <taxon>Bacillati</taxon>
        <taxon>Bacillota</taxon>
        <taxon>Bacilli</taxon>
        <taxon>Bacillales</taxon>
        <taxon>Bacillaceae</taxon>
        <taxon>Virgibacillus</taxon>
    </lineage>
</organism>
<evidence type="ECO:0000256" key="2">
    <source>
        <dbReference type="ARBA" id="ARBA00023015"/>
    </source>
</evidence>
<dbReference type="EMBL" id="JBHRSA010000021">
    <property type="protein sequence ID" value="MFC3039696.1"/>
    <property type="molecule type" value="Genomic_DNA"/>
</dbReference>
<dbReference type="RefSeq" id="WP_390269643.1">
    <property type="nucleotide sequence ID" value="NZ_JBHRSA010000021.1"/>
</dbReference>
<comment type="caution">
    <text evidence="7">The sequence shown here is derived from an EMBL/GenBank/DDBJ whole genome shotgun (WGS) entry which is preliminary data.</text>
</comment>
<accession>A0ABV7CTA8</accession>
<dbReference type="InterPro" id="IPR036271">
    <property type="entry name" value="Tet_transcr_reg_TetR-rel_C_sf"/>
</dbReference>
<keyword evidence="8" id="KW-1185">Reference proteome</keyword>
<dbReference type="Pfam" id="PF13977">
    <property type="entry name" value="TetR_C_6"/>
    <property type="match status" value="1"/>
</dbReference>
<keyword evidence="2" id="KW-0805">Transcription regulation</keyword>
<keyword evidence="3 5" id="KW-0238">DNA-binding</keyword>
<dbReference type="PANTHER" id="PTHR47506:SF6">
    <property type="entry name" value="HTH-TYPE TRANSCRIPTIONAL REPRESSOR NEMR"/>
    <property type="match status" value="1"/>
</dbReference>
<gene>
    <name evidence="7" type="ORF">ACFOGI_05480</name>
</gene>
<dbReference type="InterPro" id="IPR001647">
    <property type="entry name" value="HTH_TetR"/>
</dbReference>
<protein>
    <submittedName>
        <fullName evidence="7">TetR/AcrR family transcriptional regulator</fullName>
    </submittedName>
</protein>
<dbReference type="PROSITE" id="PS50977">
    <property type="entry name" value="HTH_TETR_2"/>
    <property type="match status" value="1"/>
</dbReference>
<dbReference type="Gene3D" id="1.10.357.10">
    <property type="entry name" value="Tetracycline Repressor, domain 2"/>
    <property type="match status" value="1"/>
</dbReference>
<dbReference type="Pfam" id="PF00440">
    <property type="entry name" value="TetR_N"/>
    <property type="match status" value="1"/>
</dbReference>
<dbReference type="PANTHER" id="PTHR47506">
    <property type="entry name" value="TRANSCRIPTIONAL REGULATORY PROTEIN"/>
    <property type="match status" value="1"/>
</dbReference>
<keyword evidence="1" id="KW-0678">Repressor</keyword>
<dbReference type="SUPFAM" id="SSF46689">
    <property type="entry name" value="Homeodomain-like"/>
    <property type="match status" value="1"/>
</dbReference>
<dbReference type="InterPro" id="IPR009057">
    <property type="entry name" value="Homeodomain-like_sf"/>
</dbReference>
<evidence type="ECO:0000313" key="7">
    <source>
        <dbReference type="EMBL" id="MFC3039696.1"/>
    </source>
</evidence>
<dbReference type="Proteomes" id="UP001595279">
    <property type="component" value="Unassembled WGS sequence"/>
</dbReference>
<proteinExistence type="predicted"/>
<name>A0ABV7CTA8_9BACI</name>
<evidence type="ECO:0000313" key="8">
    <source>
        <dbReference type="Proteomes" id="UP001595279"/>
    </source>
</evidence>
<evidence type="ECO:0000256" key="4">
    <source>
        <dbReference type="ARBA" id="ARBA00023163"/>
    </source>
</evidence>
<dbReference type="InterPro" id="IPR039538">
    <property type="entry name" value="BetI_C"/>
</dbReference>
<keyword evidence="4" id="KW-0804">Transcription</keyword>
<evidence type="ECO:0000256" key="1">
    <source>
        <dbReference type="ARBA" id="ARBA00022491"/>
    </source>
</evidence>
<dbReference type="SUPFAM" id="SSF48498">
    <property type="entry name" value="Tetracyclin repressor-like, C-terminal domain"/>
    <property type="match status" value="1"/>
</dbReference>
<sequence length="198" mass="23283">MPKKIDHAERKDQIVEAMFRIIHQSGFEKATSREIAKEAGLSLGSVQYFFPKQKDIYMLAMDVIYQRFEERMQKVVQENQGGFENAIRMIKQIVQANTEEERMENDIWMKFSIMATMNPEYRATKDESREVNLNFAKDVLRMLYDEGYIKSSTSIEDSANSLTIFIHGLVFESVIYASLYDDQVIETEIREYLRRICD</sequence>
<evidence type="ECO:0000259" key="6">
    <source>
        <dbReference type="PROSITE" id="PS50977"/>
    </source>
</evidence>
<reference evidence="8" key="1">
    <citation type="journal article" date="2019" name="Int. J. Syst. Evol. Microbiol.">
        <title>The Global Catalogue of Microorganisms (GCM) 10K type strain sequencing project: providing services to taxonomists for standard genome sequencing and annotation.</title>
        <authorList>
            <consortium name="The Broad Institute Genomics Platform"/>
            <consortium name="The Broad Institute Genome Sequencing Center for Infectious Disease"/>
            <person name="Wu L."/>
            <person name="Ma J."/>
        </authorList>
    </citation>
    <scope>NUCLEOTIDE SEQUENCE [LARGE SCALE GENOMIC DNA]</scope>
    <source>
        <strain evidence="8">KCTC 13128</strain>
    </source>
</reference>